<gene>
    <name evidence="3" type="ORF">OM076_05875</name>
</gene>
<dbReference type="EMBL" id="JAPDOD010000003">
    <property type="protein sequence ID" value="MDA0159781.1"/>
    <property type="molecule type" value="Genomic_DNA"/>
</dbReference>
<evidence type="ECO:0000313" key="4">
    <source>
        <dbReference type="Proteomes" id="UP001149140"/>
    </source>
</evidence>
<accession>A0A9X3S143</accession>
<proteinExistence type="predicted"/>
<comment type="caution">
    <text evidence="3">The sequence shown here is derived from an EMBL/GenBank/DDBJ whole genome shotgun (WGS) entry which is preliminary data.</text>
</comment>
<dbReference type="AlphaFoldDB" id="A0A9X3S143"/>
<dbReference type="RefSeq" id="WP_270038550.1">
    <property type="nucleotide sequence ID" value="NZ_JAPDOD010000003.1"/>
</dbReference>
<organism evidence="3 4">
    <name type="scientific">Solirubrobacter ginsenosidimutans</name>
    <dbReference type="NCBI Taxonomy" id="490573"/>
    <lineage>
        <taxon>Bacteria</taxon>
        <taxon>Bacillati</taxon>
        <taxon>Actinomycetota</taxon>
        <taxon>Thermoleophilia</taxon>
        <taxon>Solirubrobacterales</taxon>
        <taxon>Solirubrobacteraceae</taxon>
        <taxon>Solirubrobacter</taxon>
    </lineage>
</organism>
<keyword evidence="4" id="KW-1185">Reference proteome</keyword>
<protein>
    <submittedName>
        <fullName evidence="3">PqqD family protein</fullName>
    </submittedName>
</protein>
<feature type="compositionally biased region" description="Pro residues" evidence="1">
    <location>
        <begin position="129"/>
        <end position="149"/>
    </location>
</feature>
<keyword evidence="2" id="KW-0732">Signal</keyword>
<feature type="chain" id="PRO_5040903920" evidence="2">
    <location>
        <begin position="24"/>
        <end position="277"/>
    </location>
</feature>
<feature type="region of interest" description="Disordered" evidence="1">
    <location>
        <begin position="121"/>
        <end position="149"/>
    </location>
</feature>
<evidence type="ECO:0000256" key="1">
    <source>
        <dbReference type="SAM" id="MobiDB-lite"/>
    </source>
</evidence>
<name>A0A9X3S143_9ACTN</name>
<evidence type="ECO:0000313" key="3">
    <source>
        <dbReference type="EMBL" id="MDA0159781.1"/>
    </source>
</evidence>
<reference evidence="3" key="1">
    <citation type="submission" date="2022-10" db="EMBL/GenBank/DDBJ databases">
        <title>The WGS of Solirubrobacter ginsenosidimutans DSM 21036.</title>
        <authorList>
            <person name="Jiang Z."/>
        </authorList>
    </citation>
    <scope>NUCLEOTIDE SEQUENCE</scope>
    <source>
        <strain evidence="3">DSM 21036</strain>
    </source>
</reference>
<evidence type="ECO:0000256" key="2">
    <source>
        <dbReference type="SAM" id="SignalP"/>
    </source>
</evidence>
<feature type="signal peptide" evidence="2">
    <location>
        <begin position="1"/>
        <end position="23"/>
    </location>
</feature>
<dbReference type="Gene3D" id="2.60.40.2700">
    <property type="match status" value="1"/>
</dbReference>
<sequence length="277" mass="29042">MRACLACLVVTAALLIVPGWARAATAPVIVAGPVISGTAQVGEELAPVAAWTGDPAPTATWVWQRCTKPAGGCAAITDAVSERYRVVEADVGAYLRVGLKVTNSAGSKEARSKPTAAVLAAPVATPTSTPTPEPVATPEPAEPPAPDPEPVVVPVIASPLVPLAFDPFPVVRFRGELTATGARLTLLSVRAPRDVRISVDCAGRDCPARHFVSPAGKLRLRKFERGFKAGTRLEIRVTKAGYVGKFTSIVIRRHAEPRRLDRCLVPGADRPSRCAGA</sequence>
<dbReference type="Proteomes" id="UP001149140">
    <property type="component" value="Unassembled WGS sequence"/>
</dbReference>